<keyword evidence="1" id="KW-0539">Nucleus</keyword>
<dbReference type="Proteomes" id="UP001152049">
    <property type="component" value="Unassembled WGS sequence"/>
</dbReference>
<dbReference type="Pfam" id="PF04082">
    <property type="entry name" value="Fungal_trans"/>
    <property type="match status" value="1"/>
</dbReference>
<dbReference type="PANTHER" id="PTHR47425">
    <property type="entry name" value="FARB-RELATED"/>
    <property type="match status" value="1"/>
</dbReference>
<name>A0A9W8VBF7_9HYPO</name>
<gene>
    <name evidence="4" type="ORF">NW762_010502</name>
</gene>
<accession>A0A9W8VBF7</accession>
<proteinExistence type="predicted"/>
<dbReference type="InterPro" id="IPR007219">
    <property type="entry name" value="XnlR_reg_dom"/>
</dbReference>
<feature type="compositionally biased region" description="Polar residues" evidence="2">
    <location>
        <begin position="94"/>
        <end position="103"/>
    </location>
</feature>
<evidence type="ECO:0000313" key="5">
    <source>
        <dbReference type="Proteomes" id="UP001152049"/>
    </source>
</evidence>
<comment type="caution">
    <text evidence="4">The sequence shown here is derived from an EMBL/GenBank/DDBJ whole genome shotgun (WGS) entry which is preliminary data.</text>
</comment>
<evidence type="ECO:0000313" key="4">
    <source>
        <dbReference type="EMBL" id="KAJ4253347.1"/>
    </source>
</evidence>
<dbReference type="GO" id="GO:0003677">
    <property type="term" value="F:DNA binding"/>
    <property type="evidence" value="ECO:0007669"/>
    <property type="project" value="InterPro"/>
</dbReference>
<dbReference type="InterPro" id="IPR052761">
    <property type="entry name" value="Fungal_Detox/Toxin_TFs"/>
</dbReference>
<feature type="compositionally biased region" description="Polar residues" evidence="2">
    <location>
        <begin position="57"/>
        <end position="66"/>
    </location>
</feature>
<dbReference type="GO" id="GO:0006351">
    <property type="term" value="P:DNA-templated transcription"/>
    <property type="evidence" value="ECO:0007669"/>
    <property type="project" value="InterPro"/>
</dbReference>
<dbReference type="CDD" id="cd12148">
    <property type="entry name" value="fungal_TF_MHR"/>
    <property type="match status" value="1"/>
</dbReference>
<dbReference type="GO" id="GO:0008270">
    <property type="term" value="F:zinc ion binding"/>
    <property type="evidence" value="ECO:0007669"/>
    <property type="project" value="InterPro"/>
</dbReference>
<feature type="compositionally biased region" description="Basic and acidic residues" evidence="2">
    <location>
        <begin position="38"/>
        <end position="53"/>
    </location>
</feature>
<keyword evidence="5" id="KW-1185">Reference proteome</keyword>
<dbReference type="OrthoDB" id="5121955at2759"/>
<reference evidence="4" key="1">
    <citation type="submission" date="2022-09" db="EMBL/GenBank/DDBJ databases">
        <title>Fusarium specimens isolated from Avocado Roots.</title>
        <authorList>
            <person name="Stajich J."/>
            <person name="Roper C."/>
            <person name="Heimlech-Rivalta G."/>
        </authorList>
    </citation>
    <scope>NUCLEOTIDE SEQUENCE</scope>
    <source>
        <strain evidence="4">CF00136</strain>
    </source>
</reference>
<organism evidence="4 5">
    <name type="scientific">Fusarium torreyae</name>
    <dbReference type="NCBI Taxonomy" id="1237075"/>
    <lineage>
        <taxon>Eukaryota</taxon>
        <taxon>Fungi</taxon>
        <taxon>Dikarya</taxon>
        <taxon>Ascomycota</taxon>
        <taxon>Pezizomycotina</taxon>
        <taxon>Sordariomycetes</taxon>
        <taxon>Hypocreomycetidae</taxon>
        <taxon>Hypocreales</taxon>
        <taxon>Nectriaceae</taxon>
        <taxon>Fusarium</taxon>
    </lineage>
</organism>
<protein>
    <recommendedName>
        <fullName evidence="3">Xylanolytic transcriptional activator regulatory domain-containing protein</fullName>
    </recommendedName>
</protein>
<evidence type="ECO:0000256" key="2">
    <source>
        <dbReference type="SAM" id="MobiDB-lite"/>
    </source>
</evidence>
<feature type="domain" description="Xylanolytic transcriptional activator regulatory" evidence="3">
    <location>
        <begin position="153"/>
        <end position="271"/>
    </location>
</feature>
<sequence>MIRRALTSEPAASRDNAPSESPNLPPLPRQTIPNTQRRPTDSIHSGHPDESIHAPHTGSSFQYNDSPESRDCPATRQSQPDLLYLNILQETVNDTGAGQNDAHSTPADAASGNGLNWAQRWNKPPQLDDIDNEYLAKKKVFDLPPPQHMDTIIKTYFDHVYPFAPILNRTDFVQNYRSGNCSPFLLHSISAVASLYVPIEVITGCGFADRSAAQTSFFTKANLLHQFHCGTGSLSMLQGSMILGTIILDHPSDRDFQYWFHNSIRLAIKLGVRHA</sequence>
<evidence type="ECO:0000256" key="1">
    <source>
        <dbReference type="ARBA" id="ARBA00023242"/>
    </source>
</evidence>
<evidence type="ECO:0000259" key="3">
    <source>
        <dbReference type="Pfam" id="PF04082"/>
    </source>
</evidence>
<dbReference type="EMBL" id="JAOQAZ010000024">
    <property type="protein sequence ID" value="KAJ4253347.1"/>
    <property type="molecule type" value="Genomic_DNA"/>
</dbReference>
<dbReference type="AlphaFoldDB" id="A0A9W8VBF7"/>
<dbReference type="PANTHER" id="PTHR47425:SF2">
    <property type="entry name" value="FARB-RELATED"/>
    <property type="match status" value="1"/>
</dbReference>
<feature type="region of interest" description="Disordered" evidence="2">
    <location>
        <begin position="1"/>
        <end position="76"/>
    </location>
</feature>
<feature type="region of interest" description="Disordered" evidence="2">
    <location>
        <begin position="94"/>
        <end position="123"/>
    </location>
</feature>